<dbReference type="GO" id="GO:0030014">
    <property type="term" value="C:CCR4-NOT complex"/>
    <property type="evidence" value="ECO:0007669"/>
    <property type="project" value="InterPro"/>
</dbReference>
<protein>
    <recommendedName>
        <fullName evidence="5">poly(A)-specific ribonuclease</fullName>
        <ecNumber evidence="5">3.1.13.4</ecNumber>
    </recommendedName>
</protein>
<evidence type="ECO:0000256" key="4">
    <source>
        <dbReference type="ARBA" id="ARBA00008372"/>
    </source>
</evidence>
<dbReference type="InterPro" id="IPR006941">
    <property type="entry name" value="RNase_CAF1"/>
</dbReference>
<dbReference type="GO" id="GO:0004535">
    <property type="term" value="F:poly(A)-specific ribonuclease activity"/>
    <property type="evidence" value="ECO:0007669"/>
    <property type="project" value="UniProtKB-EC"/>
</dbReference>
<evidence type="ECO:0000256" key="12">
    <source>
        <dbReference type="ARBA" id="ARBA00023015"/>
    </source>
</evidence>
<proteinExistence type="inferred from homology"/>
<evidence type="ECO:0000256" key="14">
    <source>
        <dbReference type="ARBA" id="ARBA00023242"/>
    </source>
</evidence>
<dbReference type="GO" id="GO:0046872">
    <property type="term" value="F:metal ion binding"/>
    <property type="evidence" value="ECO:0007669"/>
    <property type="project" value="UniProtKB-KW"/>
</dbReference>
<reference evidence="15" key="1">
    <citation type="submission" date="2021-01" db="EMBL/GenBank/DDBJ databases">
        <authorList>
            <person name="Corre E."/>
            <person name="Pelletier E."/>
            <person name="Niang G."/>
            <person name="Scheremetjew M."/>
            <person name="Finn R."/>
            <person name="Kale V."/>
            <person name="Holt S."/>
            <person name="Cochrane G."/>
            <person name="Meng A."/>
            <person name="Brown T."/>
            <person name="Cohen L."/>
        </authorList>
    </citation>
    <scope>NUCLEOTIDE SEQUENCE</scope>
    <source>
        <strain evidence="15">NIES-381</strain>
    </source>
</reference>
<organism evidence="15">
    <name type="scientific">Eutreptiella gymnastica</name>
    <dbReference type="NCBI Taxonomy" id="73025"/>
    <lineage>
        <taxon>Eukaryota</taxon>
        <taxon>Discoba</taxon>
        <taxon>Euglenozoa</taxon>
        <taxon>Euglenida</taxon>
        <taxon>Spirocuta</taxon>
        <taxon>Euglenophyceae</taxon>
        <taxon>Eutreptiales</taxon>
        <taxon>Eutreptiaceae</taxon>
        <taxon>Eutreptiella</taxon>
    </lineage>
</organism>
<keyword evidence="11" id="KW-0694">RNA-binding</keyword>
<evidence type="ECO:0000256" key="13">
    <source>
        <dbReference type="ARBA" id="ARBA00023163"/>
    </source>
</evidence>
<evidence type="ECO:0000256" key="6">
    <source>
        <dbReference type="ARBA" id="ARBA00022490"/>
    </source>
</evidence>
<evidence type="ECO:0000256" key="2">
    <source>
        <dbReference type="ARBA" id="ARBA00004123"/>
    </source>
</evidence>
<evidence type="ECO:0000256" key="7">
    <source>
        <dbReference type="ARBA" id="ARBA00022722"/>
    </source>
</evidence>
<keyword evidence="12" id="KW-0805">Transcription regulation</keyword>
<evidence type="ECO:0000256" key="11">
    <source>
        <dbReference type="ARBA" id="ARBA00022884"/>
    </source>
</evidence>
<comment type="subcellular location">
    <subcellularLocation>
        <location evidence="3">Cytoplasm</location>
    </subcellularLocation>
    <subcellularLocation>
        <location evidence="2">Nucleus</location>
    </subcellularLocation>
</comment>
<accession>A0A7S1J9X5</accession>
<keyword evidence="13" id="KW-0804">Transcription</keyword>
<sequence>MPVIDDGGINSQQNHTSKKKDAACIKDVWASTLVDEMQKVSEMIDKFPYVSMDTEFPGVVVHPVGNYTTANTVHWKTIQCNVNILKIIQLGLTFSDEQGRHPPGVCTWQFNFKFDIDADMYAQDSIELLQSSGIDFQKHSTDGIDVQVFGEMLTASGLVLNEEIKWVSFHSGYDFGYLLKILTNSDLPENEADFFDILDTYFHSVYDIKYIMKTCSDLNHKAGLSQLAADLQVERIGPCHQAGSDSLITCHTFFKMINAHVKSFCFRDARWKNVLYGLGRDTITS</sequence>
<evidence type="ECO:0000256" key="1">
    <source>
        <dbReference type="ARBA" id="ARBA00001663"/>
    </source>
</evidence>
<dbReference type="FunFam" id="3.30.420.10:FF:000048">
    <property type="entry name" value="CCR4-associated factor 1, putative"/>
    <property type="match status" value="1"/>
</dbReference>
<evidence type="ECO:0000256" key="3">
    <source>
        <dbReference type="ARBA" id="ARBA00004496"/>
    </source>
</evidence>
<keyword evidence="14" id="KW-0539">Nucleus</keyword>
<keyword evidence="6" id="KW-0963">Cytoplasm</keyword>
<keyword evidence="8" id="KW-0479">Metal-binding</keyword>
<dbReference type="Gene3D" id="3.30.420.10">
    <property type="entry name" value="Ribonuclease H-like superfamily/Ribonuclease H"/>
    <property type="match status" value="1"/>
</dbReference>
<evidence type="ECO:0000256" key="5">
    <source>
        <dbReference type="ARBA" id="ARBA00012161"/>
    </source>
</evidence>
<dbReference type="SUPFAM" id="SSF53098">
    <property type="entry name" value="Ribonuclease H-like"/>
    <property type="match status" value="1"/>
</dbReference>
<dbReference type="GO" id="GO:0003723">
    <property type="term" value="F:RNA binding"/>
    <property type="evidence" value="ECO:0007669"/>
    <property type="project" value="UniProtKB-KW"/>
</dbReference>
<keyword evidence="7" id="KW-0540">Nuclease</keyword>
<keyword evidence="9" id="KW-0378">Hydrolase</keyword>
<dbReference type="InterPro" id="IPR039637">
    <property type="entry name" value="CNOT7/CNOT8/Pop2"/>
</dbReference>
<evidence type="ECO:0000256" key="8">
    <source>
        <dbReference type="ARBA" id="ARBA00022723"/>
    </source>
</evidence>
<evidence type="ECO:0000256" key="9">
    <source>
        <dbReference type="ARBA" id="ARBA00022801"/>
    </source>
</evidence>
<dbReference type="EMBL" id="HBGA01130802">
    <property type="protein sequence ID" value="CAD9037352.1"/>
    <property type="molecule type" value="Transcribed_RNA"/>
</dbReference>
<keyword evidence="10" id="KW-0269">Exonuclease</keyword>
<dbReference type="EC" id="3.1.13.4" evidence="5"/>
<evidence type="ECO:0000256" key="10">
    <source>
        <dbReference type="ARBA" id="ARBA00022839"/>
    </source>
</evidence>
<dbReference type="PANTHER" id="PTHR10797">
    <property type="entry name" value="CCR4-NOT TRANSCRIPTION COMPLEX SUBUNIT"/>
    <property type="match status" value="1"/>
</dbReference>
<name>A0A7S1J9X5_9EUGL</name>
<dbReference type="AlphaFoldDB" id="A0A7S1J9X5"/>
<dbReference type="InterPro" id="IPR036397">
    <property type="entry name" value="RNaseH_sf"/>
</dbReference>
<gene>
    <name evidence="15" type="ORF">EGYM00392_LOCUS48511</name>
</gene>
<dbReference type="GO" id="GO:0005634">
    <property type="term" value="C:nucleus"/>
    <property type="evidence" value="ECO:0007669"/>
    <property type="project" value="UniProtKB-SubCell"/>
</dbReference>
<comment type="catalytic activity">
    <reaction evidence="1">
        <text>Exonucleolytic cleavage of poly(A) to 5'-AMP.</text>
        <dbReference type="EC" id="3.1.13.4"/>
    </reaction>
</comment>
<evidence type="ECO:0000313" key="15">
    <source>
        <dbReference type="EMBL" id="CAD9037352.1"/>
    </source>
</evidence>
<comment type="similarity">
    <text evidence="4">Belongs to the CAF1 family.</text>
</comment>
<dbReference type="Pfam" id="PF04857">
    <property type="entry name" value="CAF1"/>
    <property type="match status" value="2"/>
</dbReference>
<dbReference type="InterPro" id="IPR012337">
    <property type="entry name" value="RNaseH-like_sf"/>
</dbReference>
<dbReference type="GO" id="GO:0005737">
    <property type="term" value="C:cytoplasm"/>
    <property type="evidence" value="ECO:0007669"/>
    <property type="project" value="UniProtKB-SubCell"/>
</dbReference>